<dbReference type="Gene3D" id="3.40.50.10800">
    <property type="entry name" value="NadA-like"/>
    <property type="match status" value="3"/>
</dbReference>
<dbReference type="PANTHER" id="PTHR30573">
    <property type="entry name" value="QUINOLINATE SYNTHETASE A"/>
    <property type="match status" value="1"/>
</dbReference>
<name>A0A367ZP42_9BACT</name>
<sequence>MIMDAFPSEPYSDLSDDEVFARIAAARAALGDDALVLGHHYQTEAVVRFADLKGDSYELSKKAAESHARLIVFCGVHFMAEAADILTRPEQTVVMPDLEAGCPMADMASRGELESAWVQLAELGNPDDLFLPVTYINSRAEVKAFCGLHGGLICTSANAGKALTWALQRRPKVFFLPDQHLGRNTALAQGIPPAEITLWDPVLPLGGNSLAVLRQARILLWKGHCHVHTRFSTAQVRQARQAHPEAKVVVHPECPQEVVAASDAAGSTGFIVRYVEAAPPGSTIVIGTEINLITRLARQYRDRTILPLVSSMCPNMYKNSPRDLLHVLENPGRVNVVRVADEIREPARLALQRMLDL</sequence>
<keyword evidence="6" id="KW-0808">Transferase</keyword>
<evidence type="ECO:0000256" key="9">
    <source>
        <dbReference type="ARBA" id="ARBA00023014"/>
    </source>
</evidence>
<keyword evidence="4" id="KW-0004">4Fe-4S</keyword>
<evidence type="ECO:0000256" key="7">
    <source>
        <dbReference type="ARBA" id="ARBA00022723"/>
    </source>
</evidence>
<gene>
    <name evidence="11" type="ORF">OZSIB_3954</name>
</gene>
<keyword evidence="5" id="KW-0662">Pyridine nucleotide biosynthesis</keyword>
<reference evidence="11 12" key="1">
    <citation type="submission" date="2018-05" db="EMBL/GenBank/DDBJ databases">
        <title>A metagenomic window into the 2 km-deep terrestrial subsurface aquifer revealed taxonomically and functionally diverse microbial community comprising novel uncultured bacterial lineages.</title>
        <authorList>
            <person name="Kadnikov V.V."/>
            <person name="Mardanov A.V."/>
            <person name="Beletsky A.V."/>
            <person name="Banks D."/>
            <person name="Pimenov N.V."/>
            <person name="Frank Y.A."/>
            <person name="Karnachuk O.V."/>
            <person name="Ravin N.V."/>
        </authorList>
    </citation>
    <scope>NUCLEOTIDE SEQUENCE [LARGE SCALE GENOMIC DNA]</scope>
    <source>
        <strain evidence="11">BY5</strain>
    </source>
</reference>
<dbReference type="EC" id="2.5.1.72" evidence="3 10"/>
<accession>A0A367ZP42</accession>
<evidence type="ECO:0000313" key="11">
    <source>
        <dbReference type="EMBL" id="RCK79800.1"/>
    </source>
</evidence>
<dbReference type="GO" id="GO:0046872">
    <property type="term" value="F:metal ion binding"/>
    <property type="evidence" value="ECO:0007669"/>
    <property type="project" value="UniProtKB-KW"/>
</dbReference>
<comment type="pathway">
    <text evidence="2">Cofactor biosynthesis; NAD(+) biosynthesis; quinolinate from iminoaspartate: step 1/1.</text>
</comment>
<comment type="cofactor">
    <cofactor evidence="1">
        <name>[4Fe-4S] cluster</name>
        <dbReference type="ChEBI" id="CHEBI:49883"/>
    </cofactor>
</comment>
<dbReference type="Proteomes" id="UP000252355">
    <property type="component" value="Unassembled WGS sequence"/>
</dbReference>
<dbReference type="Pfam" id="PF02445">
    <property type="entry name" value="NadA"/>
    <property type="match status" value="1"/>
</dbReference>
<dbReference type="InterPro" id="IPR036094">
    <property type="entry name" value="NadA_sf"/>
</dbReference>
<evidence type="ECO:0000256" key="1">
    <source>
        <dbReference type="ARBA" id="ARBA00001966"/>
    </source>
</evidence>
<dbReference type="InterPro" id="IPR003473">
    <property type="entry name" value="NadA"/>
</dbReference>
<proteinExistence type="predicted"/>
<dbReference type="EMBL" id="QOQW01000010">
    <property type="protein sequence ID" value="RCK79800.1"/>
    <property type="molecule type" value="Genomic_DNA"/>
</dbReference>
<dbReference type="GO" id="GO:0051539">
    <property type="term" value="F:4 iron, 4 sulfur cluster binding"/>
    <property type="evidence" value="ECO:0007669"/>
    <property type="project" value="UniProtKB-KW"/>
</dbReference>
<evidence type="ECO:0000256" key="2">
    <source>
        <dbReference type="ARBA" id="ARBA00005065"/>
    </source>
</evidence>
<dbReference type="UniPathway" id="UPA00253">
    <property type="reaction ID" value="UER00327"/>
</dbReference>
<dbReference type="GO" id="GO:0008987">
    <property type="term" value="F:quinolinate synthetase A activity"/>
    <property type="evidence" value="ECO:0007669"/>
    <property type="project" value="UniProtKB-UniRule"/>
</dbReference>
<dbReference type="GO" id="GO:0005829">
    <property type="term" value="C:cytosol"/>
    <property type="evidence" value="ECO:0007669"/>
    <property type="project" value="TreeGrafter"/>
</dbReference>
<evidence type="ECO:0000313" key="12">
    <source>
        <dbReference type="Proteomes" id="UP000252355"/>
    </source>
</evidence>
<protein>
    <recommendedName>
        <fullName evidence="3 10">Quinolinate synthase</fullName>
        <ecNumber evidence="3 10">2.5.1.72</ecNumber>
    </recommendedName>
</protein>
<dbReference type="PANTHER" id="PTHR30573:SF0">
    <property type="entry name" value="QUINOLINATE SYNTHASE, CHLOROPLASTIC"/>
    <property type="match status" value="1"/>
</dbReference>
<dbReference type="NCBIfam" id="TIGR00550">
    <property type="entry name" value="nadA"/>
    <property type="match status" value="1"/>
</dbReference>
<dbReference type="GO" id="GO:0034628">
    <property type="term" value="P:'de novo' NAD+ biosynthetic process from L-aspartate"/>
    <property type="evidence" value="ECO:0007669"/>
    <property type="project" value="TreeGrafter"/>
</dbReference>
<evidence type="ECO:0000256" key="3">
    <source>
        <dbReference type="ARBA" id="ARBA00012669"/>
    </source>
</evidence>
<dbReference type="SUPFAM" id="SSF142754">
    <property type="entry name" value="NadA-like"/>
    <property type="match status" value="1"/>
</dbReference>
<keyword evidence="7" id="KW-0479">Metal-binding</keyword>
<dbReference type="AlphaFoldDB" id="A0A367ZP42"/>
<evidence type="ECO:0000256" key="4">
    <source>
        <dbReference type="ARBA" id="ARBA00022485"/>
    </source>
</evidence>
<evidence type="ECO:0000256" key="10">
    <source>
        <dbReference type="NCBIfam" id="TIGR00550"/>
    </source>
</evidence>
<evidence type="ECO:0000256" key="8">
    <source>
        <dbReference type="ARBA" id="ARBA00023004"/>
    </source>
</evidence>
<dbReference type="NCBIfam" id="NF006883">
    <property type="entry name" value="PRK09375.2-4"/>
    <property type="match status" value="1"/>
</dbReference>
<evidence type="ECO:0000256" key="5">
    <source>
        <dbReference type="ARBA" id="ARBA00022642"/>
    </source>
</evidence>
<comment type="caution">
    <text evidence="11">The sequence shown here is derived from an EMBL/GenBank/DDBJ whole genome shotgun (WGS) entry which is preliminary data.</text>
</comment>
<evidence type="ECO:0000256" key="6">
    <source>
        <dbReference type="ARBA" id="ARBA00022679"/>
    </source>
</evidence>
<keyword evidence="8" id="KW-0408">Iron</keyword>
<organism evidence="11 12">
    <name type="scientific">Candidatus Ozemobacter sibiricus</name>
    <dbReference type="NCBI Taxonomy" id="2268124"/>
    <lineage>
        <taxon>Bacteria</taxon>
        <taxon>Candidatus Ozemobacteria</taxon>
        <taxon>Candidatus Ozemobacterales</taxon>
        <taxon>Candidatus Ozemobacteraceae</taxon>
        <taxon>Candidatus Ozemobacter</taxon>
    </lineage>
</organism>
<keyword evidence="9" id="KW-0411">Iron-sulfur</keyword>